<comment type="subcellular location">
    <subcellularLocation>
        <location evidence="3">Cytoplasm</location>
    </subcellularLocation>
</comment>
<dbReference type="InterPro" id="IPR046433">
    <property type="entry name" value="ActCoA_hydro"/>
</dbReference>
<keyword evidence="2 3" id="KW-0808">Transferase</keyword>
<evidence type="ECO:0000256" key="2">
    <source>
        <dbReference type="ARBA" id="ARBA00022679"/>
    </source>
</evidence>
<dbReference type="Gene3D" id="3.30.750.70">
    <property type="entry name" value="4-hydroxybutyrate coenzyme like domains"/>
    <property type="match status" value="1"/>
</dbReference>
<dbReference type="Pfam" id="PF13336">
    <property type="entry name" value="AcetylCoA_hyd_C"/>
    <property type="match status" value="1"/>
</dbReference>
<dbReference type="GO" id="GO:0019605">
    <property type="term" value="P:butyrate metabolic process"/>
    <property type="evidence" value="ECO:0007669"/>
    <property type="project" value="UniProtKB-UniRule"/>
</dbReference>
<dbReference type="OrthoDB" id="9801795at2"/>
<dbReference type="GO" id="GO:0008775">
    <property type="term" value="F:acetate CoA-transferase activity"/>
    <property type="evidence" value="ECO:0007669"/>
    <property type="project" value="InterPro"/>
</dbReference>
<dbReference type="InterPro" id="IPR026888">
    <property type="entry name" value="AcetylCoA_hyd_C"/>
</dbReference>
<reference evidence="7" key="1">
    <citation type="submission" date="2019-11" db="EMBL/GenBank/DDBJ databases">
        <title>Genome sequence of Heliorestis convoluta strain HH, an alkaliphilic and minimalistic phototrophic bacterium from a soda lake in Egypt.</title>
        <authorList>
            <person name="Dewey E.D."/>
            <person name="Stokes L.M."/>
            <person name="Burchell B.M."/>
            <person name="Shaffer K.N."/>
            <person name="Huntington A.M."/>
            <person name="Baker J.M."/>
            <person name="Nadendla S."/>
            <person name="Giglio M.G."/>
            <person name="Touchman J.W."/>
            <person name="Blankenship R.E."/>
            <person name="Madigan M.T."/>
            <person name="Sattley W.M."/>
        </authorList>
    </citation>
    <scope>NUCLEOTIDE SEQUENCE [LARGE SCALE GENOMIC DNA]</scope>
    <source>
        <strain evidence="7">HH</strain>
    </source>
</reference>
<name>A0A5Q2MYD4_9FIRM</name>
<keyword evidence="7" id="KW-1185">Reference proteome</keyword>
<comment type="similarity">
    <text evidence="1 3">Belongs to the acetyl-CoA hydrolase/transferase family.</text>
</comment>
<sequence length="445" mass="48807">MNLQEKYSSKIISAEAAAQMVQSGDWIEYGFCTTAPRAFDEALAKRTGELSDVDIRVGVSVYPPAVVAADPDGKVFTFNSWHYSGLDRRLSASGPVFYNPMKFSELPRYVLENTPTDVFVVQVAPMDKFGFFSFGGNASHHYGVIERAKKIIVEVNEQMPRVHGGHGHGIHIDEVDYIIEGASLPLTELHPAQVSDVDQTIARRVMAEMRDGDCIQLGIGGMPNALGSMIAQSDLKDLGGHTEMISESFVDMFLSGVMNGRRKNIDKGRIAYTFALGTKKLYDFLDDNPFCANYPVDYTNSASVAASIDNLVTINNAVEIDLFGQVCSESAGIRNISGSGGQLDFVIAGYLSKGGRSFICLSSCYKDKAGQLHSRLVPTITPGGIITDPRATTMYVVTEYGMFNCKGMSTWQRAEGLINIAHPDFREELIAQAEAMKIWKRSNKR</sequence>
<dbReference type="GO" id="GO:0006083">
    <property type="term" value="P:acetate metabolic process"/>
    <property type="evidence" value="ECO:0007669"/>
    <property type="project" value="InterPro"/>
</dbReference>
<evidence type="ECO:0000313" key="6">
    <source>
        <dbReference type="EMBL" id="QGG46403.1"/>
    </source>
</evidence>
<evidence type="ECO:0000256" key="3">
    <source>
        <dbReference type="HAMAP-Rule" id="MF_03228"/>
    </source>
</evidence>
<dbReference type="InterPro" id="IPR023990">
    <property type="entry name" value="Butryl-CoA_acetate_CoA_Tfrase"/>
</dbReference>
<feature type="binding site" evidence="3">
    <location>
        <position position="341"/>
    </location>
    <ligand>
        <name>CoA</name>
        <dbReference type="ChEBI" id="CHEBI:57287"/>
    </ligand>
</feature>
<evidence type="ECO:0000256" key="1">
    <source>
        <dbReference type="ARBA" id="ARBA00009632"/>
    </source>
</evidence>
<dbReference type="InterPro" id="IPR037171">
    <property type="entry name" value="NagB/RpiA_transferase-like"/>
</dbReference>
<dbReference type="RefSeq" id="WP_153723982.1">
    <property type="nucleotide sequence ID" value="NZ_CP045875.1"/>
</dbReference>
<keyword evidence="3" id="KW-0963">Cytoplasm</keyword>
<keyword evidence="3" id="KW-0443">Lipid metabolism</keyword>
<feature type="active site" description="5-glutamyl coenzyme A thioester intermediate" evidence="3">
    <location>
        <position position="243"/>
    </location>
</feature>
<evidence type="ECO:0000259" key="4">
    <source>
        <dbReference type="Pfam" id="PF02550"/>
    </source>
</evidence>
<feature type="binding site" evidence="3">
    <location>
        <begin position="218"/>
        <end position="222"/>
    </location>
    <ligand>
        <name>CoA</name>
        <dbReference type="ChEBI" id="CHEBI:57287"/>
    </ligand>
</feature>
<evidence type="ECO:0000313" key="7">
    <source>
        <dbReference type="Proteomes" id="UP000366051"/>
    </source>
</evidence>
<feature type="domain" description="Acetyl-CoA hydrolase/transferase C-terminal" evidence="5">
    <location>
        <begin position="277"/>
        <end position="433"/>
    </location>
</feature>
<dbReference type="HAMAP" id="MF_03228">
    <property type="entry name" value="But_CoA_trans"/>
    <property type="match status" value="1"/>
</dbReference>
<gene>
    <name evidence="6" type="ORF">FTV88_0224</name>
</gene>
<dbReference type="Gene3D" id="3.40.1080.10">
    <property type="entry name" value="Glutaconate Coenzyme A-transferase"/>
    <property type="match status" value="1"/>
</dbReference>
<proteinExistence type="inferred from homology"/>
<comment type="pathway">
    <text evidence="3">Lipid metabolism; butanoate metabolism.</text>
</comment>
<dbReference type="AlphaFoldDB" id="A0A5Q2MYD4"/>
<organism evidence="6 7">
    <name type="scientific">Heliorestis convoluta</name>
    <dbReference type="NCBI Taxonomy" id="356322"/>
    <lineage>
        <taxon>Bacteria</taxon>
        <taxon>Bacillati</taxon>
        <taxon>Bacillota</taxon>
        <taxon>Clostridia</taxon>
        <taxon>Eubacteriales</taxon>
        <taxon>Heliobacteriaceae</taxon>
        <taxon>Heliorestis</taxon>
    </lineage>
</organism>
<comment type="catalytic activity">
    <reaction evidence="3">
        <text>butanoate + acetyl-CoA = butanoyl-CoA + acetate</text>
        <dbReference type="Rhea" id="RHEA:30071"/>
        <dbReference type="ChEBI" id="CHEBI:17968"/>
        <dbReference type="ChEBI" id="CHEBI:30089"/>
        <dbReference type="ChEBI" id="CHEBI:57288"/>
        <dbReference type="ChEBI" id="CHEBI:57371"/>
    </reaction>
</comment>
<dbReference type="EC" id="2.8.3.-" evidence="3"/>
<dbReference type="Proteomes" id="UP000366051">
    <property type="component" value="Chromosome"/>
</dbReference>
<dbReference type="Gene3D" id="3.40.1080.20">
    <property type="entry name" value="Acetyl-CoA hydrolase/transferase C-terminal domain"/>
    <property type="match status" value="1"/>
</dbReference>
<keyword evidence="3" id="KW-0276">Fatty acid metabolism</keyword>
<evidence type="ECO:0000259" key="5">
    <source>
        <dbReference type="Pfam" id="PF13336"/>
    </source>
</evidence>
<dbReference type="UniPathway" id="UPA00863"/>
<accession>A0A5Q2MYD4</accession>
<dbReference type="EMBL" id="CP045875">
    <property type="protein sequence ID" value="QGG46403.1"/>
    <property type="molecule type" value="Genomic_DNA"/>
</dbReference>
<dbReference type="KEGG" id="hcv:FTV88_0224"/>
<dbReference type="GO" id="GO:0005737">
    <property type="term" value="C:cytoplasm"/>
    <property type="evidence" value="ECO:0007669"/>
    <property type="project" value="UniProtKB-SubCell"/>
</dbReference>
<dbReference type="InterPro" id="IPR003702">
    <property type="entry name" value="ActCoA_hydro_N"/>
</dbReference>
<dbReference type="InterPro" id="IPR038460">
    <property type="entry name" value="AcetylCoA_hyd_C_sf"/>
</dbReference>
<dbReference type="PANTHER" id="PTHR21432:SF20">
    <property type="entry name" value="ACETYL-COA HYDROLASE"/>
    <property type="match status" value="1"/>
</dbReference>
<feature type="binding site" evidence="3">
    <location>
        <position position="318"/>
    </location>
    <ligand>
        <name>CoA</name>
        <dbReference type="ChEBI" id="CHEBI:57287"/>
    </ligand>
</feature>
<dbReference type="PANTHER" id="PTHR21432">
    <property type="entry name" value="ACETYL-COA HYDROLASE-RELATED"/>
    <property type="match status" value="1"/>
</dbReference>
<comment type="function">
    <text evidence="3">Coenzyme A-transferase that converts butyrate to butyryl-CoA.</text>
</comment>
<dbReference type="GO" id="GO:0006084">
    <property type="term" value="P:acetyl-CoA metabolic process"/>
    <property type="evidence" value="ECO:0007669"/>
    <property type="project" value="UniProtKB-UniRule"/>
</dbReference>
<feature type="domain" description="Acetyl-CoA hydrolase/transferase N-terminal" evidence="4">
    <location>
        <begin position="4"/>
        <end position="181"/>
    </location>
</feature>
<dbReference type="SUPFAM" id="SSF100950">
    <property type="entry name" value="NagB/RpiA/CoA transferase-like"/>
    <property type="match status" value="2"/>
</dbReference>
<protein>
    <recommendedName>
        <fullName evidence="3">Probable butyrate:acetyl-CoA coenzyme A-transferase</fullName>
        <shortName evidence="3">Butyrate CoA-transferase</shortName>
        <ecNumber evidence="3">2.8.3.-</ecNumber>
    </recommendedName>
</protein>
<dbReference type="Pfam" id="PF02550">
    <property type="entry name" value="AcetylCoA_hydro"/>
    <property type="match status" value="1"/>
</dbReference>